<evidence type="ECO:0000256" key="1">
    <source>
        <dbReference type="SAM" id="MobiDB-lite"/>
    </source>
</evidence>
<evidence type="ECO:0000313" key="2">
    <source>
        <dbReference type="EMBL" id="ATC38227.1"/>
    </source>
</evidence>
<reference evidence="2 3" key="1">
    <citation type="submission" date="2017-09" db="EMBL/GenBank/DDBJ databases">
        <title>Complete circularized genomes of four mosquito-derived Elizabethkingia anophelis isolates.</title>
        <authorList>
            <person name="Nicholson A.C."/>
            <person name="Xu J."/>
        </authorList>
    </citation>
    <scope>NUCLEOTIDE SEQUENCE [LARGE SCALE GENOMIC DNA]</scope>
    <source>
        <strain evidence="2 3">R26</strain>
    </source>
</reference>
<name>A0ABM6MYF9_9FLAO</name>
<organism evidence="2 3">
    <name type="scientific">Elizabethkingia anophelis R26</name>
    <dbReference type="NCBI Taxonomy" id="1246994"/>
    <lineage>
        <taxon>Bacteria</taxon>
        <taxon>Pseudomonadati</taxon>
        <taxon>Bacteroidota</taxon>
        <taxon>Flavobacteriia</taxon>
        <taxon>Flavobacteriales</taxon>
        <taxon>Weeksellaceae</taxon>
        <taxon>Elizabethkingia</taxon>
    </lineage>
</organism>
<keyword evidence="3" id="KW-1185">Reference proteome</keyword>
<accession>A0ABM6MYF9</accession>
<dbReference type="GeneID" id="58700690"/>
<feature type="region of interest" description="Disordered" evidence="1">
    <location>
        <begin position="189"/>
        <end position="242"/>
    </location>
</feature>
<sequence>MKKTLLSTSLWGILALSTLTSCRTEDNLNQQNQAEDKRFAVFVSKSPGEKIDYAKGFSSLYQNYYEVNDISTKDQKTIANDFGVVDFGLHTQLLTYNNGTKAMFFPLIKENKIDGIVMAVLEKGDTSLRYTKLEESYKNYSDILNGFIALEKMTRKDIIHISSDRSLVGGSFIAIAPPAKDPPILYVNGERNEYDDNNGSGSNSNNETLIPGVTITVPKPQVPLPPPSPMNPTNPTPPINPGGCGSYGGCSNSGSGGAGSGAPSSQSASQWAKEHIDASALKNNKCADEVYQKLKDNSAFFNNLLGKFEGNSILDLKFEIKDLKVPAKTEIENVRNGYVTIAFNPNYLGSSELGRASLFIHEMLHAYMTWQLKQAGWDGLDNAISYKSIDEKNLPDLLKAYKEKNYERPGASEHEFISNFYIPKIVNALKAYDPNLGTDSEYEKIAWAGLQETDSYKNKSNKDTYDSIIWDNIKKIPCGN</sequence>
<proteinExistence type="predicted"/>
<dbReference type="Proteomes" id="UP000190057">
    <property type="component" value="Chromosome"/>
</dbReference>
<dbReference type="EMBL" id="CP023401">
    <property type="protein sequence ID" value="ATC38227.1"/>
    <property type="molecule type" value="Genomic_DNA"/>
</dbReference>
<dbReference type="PROSITE" id="PS51257">
    <property type="entry name" value="PROKAR_LIPOPROTEIN"/>
    <property type="match status" value="1"/>
</dbReference>
<dbReference type="RefSeq" id="WP_009093676.1">
    <property type="nucleotide sequence ID" value="NZ_ANIW01000055.1"/>
</dbReference>
<protein>
    <submittedName>
        <fullName evidence="2">Uncharacterized protein</fullName>
    </submittedName>
</protein>
<feature type="compositionally biased region" description="Pro residues" evidence="1">
    <location>
        <begin position="220"/>
        <end position="240"/>
    </location>
</feature>
<gene>
    <name evidence="2" type="ORF">BAZ09_008820</name>
</gene>
<evidence type="ECO:0000313" key="3">
    <source>
        <dbReference type="Proteomes" id="UP000190057"/>
    </source>
</evidence>
<feature type="compositionally biased region" description="Low complexity" evidence="1">
    <location>
        <begin position="197"/>
        <end position="206"/>
    </location>
</feature>